<name>A0A9X3A064_9BACT</name>
<dbReference type="AlphaFoldDB" id="A0A9X3A064"/>
<evidence type="ECO:0000313" key="2">
    <source>
        <dbReference type="EMBL" id="MCS4037903.1"/>
    </source>
</evidence>
<reference evidence="2" key="1">
    <citation type="submission" date="2022-08" db="EMBL/GenBank/DDBJ databases">
        <title>Genomic Encyclopedia of Type Strains, Phase V (KMG-V): Genome sequencing to study the core and pangenomes of soil and plant-associated prokaryotes.</title>
        <authorList>
            <person name="Whitman W."/>
        </authorList>
    </citation>
    <scope>NUCLEOTIDE SEQUENCE</scope>
    <source>
        <strain evidence="2">SP3012</strain>
    </source>
</reference>
<accession>A0A9X3A064</accession>
<evidence type="ECO:0000313" key="3">
    <source>
        <dbReference type="Proteomes" id="UP001155040"/>
    </source>
</evidence>
<keyword evidence="1" id="KW-0472">Membrane</keyword>
<gene>
    <name evidence="2" type="ORF">GGQ01_002992</name>
</gene>
<keyword evidence="1" id="KW-0812">Transmembrane</keyword>
<sequence>MESDQHAKETHVSALLLAVLFLLLGWVAFAAGVSVKAIFLIAGILGLSLLVFLSGA</sequence>
<organism evidence="2 3">
    <name type="scientific">Salinibacter ruber</name>
    <dbReference type="NCBI Taxonomy" id="146919"/>
    <lineage>
        <taxon>Bacteria</taxon>
        <taxon>Pseudomonadati</taxon>
        <taxon>Rhodothermota</taxon>
        <taxon>Rhodothermia</taxon>
        <taxon>Rhodothermales</taxon>
        <taxon>Salinibacteraceae</taxon>
        <taxon>Salinibacter</taxon>
    </lineage>
</organism>
<dbReference type="Proteomes" id="UP001155040">
    <property type="component" value="Unassembled WGS sequence"/>
</dbReference>
<evidence type="ECO:0000256" key="1">
    <source>
        <dbReference type="SAM" id="Phobius"/>
    </source>
</evidence>
<dbReference type="EMBL" id="JANUBF010000029">
    <property type="protein sequence ID" value="MCS4037903.1"/>
    <property type="molecule type" value="Genomic_DNA"/>
</dbReference>
<feature type="transmembrane region" description="Helical" evidence="1">
    <location>
        <begin position="37"/>
        <end position="55"/>
    </location>
</feature>
<protein>
    <submittedName>
        <fullName evidence="2">Uncharacterized protein</fullName>
    </submittedName>
</protein>
<proteinExistence type="predicted"/>
<feature type="transmembrane region" description="Helical" evidence="1">
    <location>
        <begin position="12"/>
        <end position="31"/>
    </location>
</feature>
<comment type="caution">
    <text evidence="2">The sequence shown here is derived from an EMBL/GenBank/DDBJ whole genome shotgun (WGS) entry which is preliminary data.</text>
</comment>
<dbReference type="RefSeq" id="WP_180984906.1">
    <property type="nucleotide sequence ID" value="NZ_JANUAA010000024.1"/>
</dbReference>
<keyword evidence="1" id="KW-1133">Transmembrane helix</keyword>